<evidence type="ECO:0000313" key="3">
    <source>
        <dbReference type="EMBL" id="KAL3785147.1"/>
    </source>
</evidence>
<name>A0ABD3PC15_9STRA</name>
<accession>A0ABD3PC15</accession>
<comment type="caution">
    <text evidence="3">The sequence shown here is derived from an EMBL/GenBank/DDBJ whole genome shotgun (WGS) entry which is preliminary data.</text>
</comment>
<feature type="region of interest" description="Disordered" evidence="1">
    <location>
        <begin position="1"/>
        <end position="64"/>
    </location>
</feature>
<feature type="transmembrane region" description="Helical" evidence="2">
    <location>
        <begin position="77"/>
        <end position="96"/>
    </location>
</feature>
<sequence length="465" mass="51344">MPAAQRRKIFPHLDKEKPPTAAANSTKPDEEENYDNAKTSKKHPSATRNASKANGKKDSNTATTSNTIKKEAPTHHLLPLPLVLLVILCSGFHWISSFRDMMATGKPILDNLGIVLWEQSDADINLLQYTKSTAWYDDSRGWKSKQGGLSTILPVTTDANNMGGLFVRKLSGAAGMAFHTSKLWPVVFQSFPYYQAGKDGMIGPSWSGGHYDPLILLGMGGDLALGTFYLVKLEEIKSAGADRLGMVYVLTAVVEAIVFGLYVFGRRMSSGGRMVQSTSDAEAKTDDPLDDPKALPSRIVARTVLIVSSLMSIISIRDLMFPGTILSFIPRDDIYLEWTGAFLHSPPPDTVESDEHGLEAPLYAGDKFVSQLMGLYVFLCCIMKFASVIGWTKGSRSMGKGVQNVDRWGVVASRLIWKTMAMGDLSILMLLRMFTPAAQTASLDLRWHLMMVAYEMFILFLYAFW</sequence>
<protein>
    <submittedName>
        <fullName evidence="3">Uncharacterized protein</fullName>
    </submittedName>
</protein>
<gene>
    <name evidence="3" type="ORF">ACHAWO_011208</name>
</gene>
<organism evidence="3 4">
    <name type="scientific">Cyclotella atomus</name>
    <dbReference type="NCBI Taxonomy" id="382360"/>
    <lineage>
        <taxon>Eukaryota</taxon>
        <taxon>Sar</taxon>
        <taxon>Stramenopiles</taxon>
        <taxon>Ochrophyta</taxon>
        <taxon>Bacillariophyta</taxon>
        <taxon>Coscinodiscophyceae</taxon>
        <taxon>Thalassiosirophycidae</taxon>
        <taxon>Stephanodiscales</taxon>
        <taxon>Stephanodiscaceae</taxon>
        <taxon>Cyclotella</taxon>
    </lineage>
</organism>
<proteinExistence type="predicted"/>
<evidence type="ECO:0000256" key="2">
    <source>
        <dbReference type="SAM" id="Phobius"/>
    </source>
</evidence>
<reference evidence="3 4" key="1">
    <citation type="submission" date="2024-10" db="EMBL/GenBank/DDBJ databases">
        <title>Updated reference genomes for cyclostephanoid diatoms.</title>
        <authorList>
            <person name="Roberts W.R."/>
            <person name="Alverson A.J."/>
        </authorList>
    </citation>
    <scope>NUCLEOTIDE SEQUENCE [LARGE SCALE GENOMIC DNA]</scope>
    <source>
        <strain evidence="3 4">AJA010-31</strain>
    </source>
</reference>
<keyword evidence="2" id="KW-1133">Transmembrane helix</keyword>
<dbReference type="Proteomes" id="UP001530400">
    <property type="component" value="Unassembled WGS sequence"/>
</dbReference>
<keyword evidence="2" id="KW-0472">Membrane</keyword>
<evidence type="ECO:0000313" key="4">
    <source>
        <dbReference type="Proteomes" id="UP001530400"/>
    </source>
</evidence>
<feature type="transmembrane region" description="Helical" evidence="2">
    <location>
        <begin position="373"/>
        <end position="394"/>
    </location>
</feature>
<feature type="transmembrane region" description="Helical" evidence="2">
    <location>
        <begin position="214"/>
        <end position="231"/>
    </location>
</feature>
<dbReference type="EMBL" id="JALLPJ020000701">
    <property type="protein sequence ID" value="KAL3785147.1"/>
    <property type="molecule type" value="Genomic_DNA"/>
</dbReference>
<feature type="transmembrane region" description="Helical" evidence="2">
    <location>
        <begin position="415"/>
        <end position="435"/>
    </location>
</feature>
<feature type="transmembrane region" description="Helical" evidence="2">
    <location>
        <begin position="447"/>
        <end position="464"/>
    </location>
</feature>
<dbReference type="AlphaFoldDB" id="A0ABD3PC15"/>
<keyword evidence="4" id="KW-1185">Reference proteome</keyword>
<feature type="transmembrane region" description="Helical" evidence="2">
    <location>
        <begin position="243"/>
        <end position="264"/>
    </location>
</feature>
<evidence type="ECO:0000256" key="1">
    <source>
        <dbReference type="SAM" id="MobiDB-lite"/>
    </source>
</evidence>
<keyword evidence="2" id="KW-0812">Transmembrane</keyword>
<feature type="compositionally biased region" description="Basic residues" evidence="1">
    <location>
        <begin position="1"/>
        <end position="10"/>
    </location>
</feature>